<keyword evidence="4" id="KW-1185">Reference proteome</keyword>
<dbReference type="Proteomes" id="UP001057998">
    <property type="component" value="Chromosome 1"/>
</dbReference>
<dbReference type="PANTHER" id="PTHR12203">
    <property type="entry name" value="KDEL LYS-ASP-GLU-LEU CONTAINING - RELATED"/>
    <property type="match status" value="1"/>
</dbReference>
<evidence type="ECO:0000256" key="1">
    <source>
        <dbReference type="ARBA" id="ARBA00022679"/>
    </source>
</evidence>
<dbReference type="PANTHER" id="PTHR12203:SF35">
    <property type="entry name" value="PROTEIN O-GLUCOSYLTRANSFERASE 1"/>
    <property type="match status" value="1"/>
</dbReference>
<dbReference type="SMART" id="SM00672">
    <property type="entry name" value="CAP10"/>
    <property type="match status" value="1"/>
</dbReference>
<feature type="domain" description="Glycosyl transferase CAP10" evidence="2">
    <location>
        <begin position="102"/>
        <end position="308"/>
    </location>
</feature>
<sequence length="315" mass="36792">MANPYKNSKLAFYTTNTLRGLIPARFYQSKLAAKLQHIEKVEQGDINRRVNYYLKHTEPFSLDPARAVAIGNYKKKKQSAYYFDLKEYLVYFPKHLKVAYRFGDETQVESHPFLVKARPIAGDNANSVLFKLNKVRHFNFITDPLPFTEKKDQLVWRGGAYMPHRRQFIEAFYNHPLCNVGQTNKPAEDVPWQKDFMSIEAQLQYKFILCIEGNDVATNLKWAMSSNSLCLMTQPKFETWFMEGTLQPGVHYVEVKEDYSDLEEKIRYYSENTDEAQAIIDNAHAYVAQFQDKAQEDLIALLVLKKFFELSQQSF</sequence>
<dbReference type="InterPro" id="IPR006598">
    <property type="entry name" value="CAP10"/>
</dbReference>
<organism evidence="3 4">
    <name type="scientific">Photobacterium atrarenae</name>
    <dbReference type="NCBI Taxonomy" id="865757"/>
    <lineage>
        <taxon>Bacteria</taxon>
        <taxon>Pseudomonadati</taxon>
        <taxon>Pseudomonadota</taxon>
        <taxon>Gammaproteobacteria</taxon>
        <taxon>Vibrionales</taxon>
        <taxon>Vibrionaceae</taxon>
        <taxon>Photobacterium</taxon>
    </lineage>
</organism>
<dbReference type="RefSeq" id="WP_255389155.1">
    <property type="nucleotide sequence ID" value="NZ_CP101508.1"/>
</dbReference>
<proteinExistence type="predicted"/>
<reference evidence="3" key="1">
    <citation type="submission" date="2022-07" db="EMBL/GenBank/DDBJ databases">
        <title>Genome sequencing of Photobacterium atrarenae GJH2-4.</title>
        <authorList>
            <person name="Park S.-J."/>
        </authorList>
    </citation>
    <scope>NUCLEOTIDE SEQUENCE</scope>
    <source>
        <strain evidence="3">GJH2-4</strain>
    </source>
</reference>
<dbReference type="GO" id="GO:0016740">
    <property type="term" value="F:transferase activity"/>
    <property type="evidence" value="ECO:0007669"/>
    <property type="project" value="UniProtKB-KW"/>
</dbReference>
<dbReference type="InterPro" id="IPR051091">
    <property type="entry name" value="O-Glucosyltr/Glycosyltrsf_90"/>
</dbReference>
<keyword evidence="1 3" id="KW-0808">Transferase</keyword>
<dbReference type="EMBL" id="CP101508">
    <property type="protein sequence ID" value="UTV27901.1"/>
    <property type="molecule type" value="Genomic_DNA"/>
</dbReference>
<accession>A0ABY5GFC7</accession>
<dbReference type="Pfam" id="PF05686">
    <property type="entry name" value="Glyco_transf_90"/>
    <property type="match status" value="1"/>
</dbReference>
<evidence type="ECO:0000313" key="3">
    <source>
        <dbReference type="EMBL" id="UTV27901.1"/>
    </source>
</evidence>
<protein>
    <submittedName>
        <fullName evidence="3">Glycosyl transferase family 90</fullName>
    </submittedName>
</protein>
<name>A0ABY5GFC7_9GAMM</name>
<evidence type="ECO:0000313" key="4">
    <source>
        <dbReference type="Proteomes" id="UP001057998"/>
    </source>
</evidence>
<gene>
    <name evidence="3" type="ORF">NNL38_00820</name>
</gene>
<evidence type="ECO:0000259" key="2">
    <source>
        <dbReference type="SMART" id="SM00672"/>
    </source>
</evidence>